<evidence type="ECO:0000259" key="1">
    <source>
        <dbReference type="Pfam" id="PF07727"/>
    </source>
</evidence>
<organism evidence="2">
    <name type="scientific">Solanum lycopersicum</name>
    <name type="common">Tomato</name>
    <name type="synonym">Lycopersicon esculentum</name>
    <dbReference type="NCBI Taxonomy" id="4081"/>
    <lineage>
        <taxon>Eukaryota</taxon>
        <taxon>Viridiplantae</taxon>
        <taxon>Streptophyta</taxon>
        <taxon>Embryophyta</taxon>
        <taxon>Tracheophyta</taxon>
        <taxon>Spermatophyta</taxon>
        <taxon>Magnoliopsida</taxon>
        <taxon>eudicotyledons</taxon>
        <taxon>Gunneridae</taxon>
        <taxon>Pentapetalae</taxon>
        <taxon>asterids</taxon>
        <taxon>lamiids</taxon>
        <taxon>Solanales</taxon>
        <taxon>Solanaceae</taxon>
        <taxon>Solanoideae</taxon>
        <taxon>Solaneae</taxon>
        <taxon>Solanum</taxon>
        <taxon>Solanum subgen. Lycopersicon</taxon>
    </lineage>
</organism>
<dbReference type="STRING" id="4081.A0A3Q7FJI4"/>
<keyword evidence="3" id="KW-1185">Reference proteome</keyword>
<evidence type="ECO:0000313" key="2">
    <source>
        <dbReference type="EnsemblPlants" id="Solyc03g078355.1.1"/>
    </source>
</evidence>
<accession>A0A3Q7FJI4</accession>
<dbReference type="Pfam" id="PF07727">
    <property type="entry name" value="RVT_2"/>
    <property type="match status" value="1"/>
</dbReference>
<dbReference type="InterPro" id="IPR043502">
    <property type="entry name" value="DNA/RNA_pol_sf"/>
</dbReference>
<dbReference type="InParanoid" id="A0A3Q7FJI4"/>
<protein>
    <recommendedName>
        <fullName evidence="1">Reverse transcriptase Ty1/copia-type domain-containing protein</fullName>
    </recommendedName>
</protein>
<proteinExistence type="predicted"/>
<dbReference type="InterPro" id="IPR013103">
    <property type="entry name" value="RVT_2"/>
</dbReference>
<dbReference type="Gramene" id="Solyc03g078355.1.1">
    <property type="protein sequence ID" value="Solyc03g078355.1.1"/>
    <property type="gene ID" value="Solyc03g078355.1"/>
</dbReference>
<dbReference type="PANTHER" id="PTHR11439">
    <property type="entry name" value="GAG-POL-RELATED RETROTRANSPOSON"/>
    <property type="match status" value="1"/>
</dbReference>
<sequence length="321" mass="35944">MERNIDQEPAPQIPVQNLASNQIPVQNLAARTSTVAHGSHDNYKGKGPEGSEGRCALDMRNTTITKQQIDQLVGVSLVFVVVYVDDIILTGTDVNEIRSLKSFLHDQFKIKDLGKLHYFLGLEILYKDTGVLISQRKFTTDLLKEFDCTSCKPSMSPLEPTVKFKANEGALLKDPTFYRKLVGKLNFLTNTRLDITFSVQHLSQFLQSPREPHLKAAYHVLRYLMNDPCLGVFLSNSTDCTITAYCDSDWAACPDSRRSVSGYIVLMGDSPICWKSKKQATISLSSAEAEYRAIRKVVGELVWLEKLLTELHSPCNLPLAD</sequence>
<dbReference type="CDD" id="cd09272">
    <property type="entry name" value="RNase_HI_RT_Ty1"/>
    <property type="match status" value="1"/>
</dbReference>
<dbReference type="Proteomes" id="UP000004994">
    <property type="component" value="Chromosome 3"/>
</dbReference>
<dbReference type="OMA" id="YHIRTDN"/>
<dbReference type="EnsemblPlants" id="Solyc03g078355.1.1">
    <property type="protein sequence ID" value="Solyc03g078355.1.1"/>
    <property type="gene ID" value="Solyc03g078355.1"/>
</dbReference>
<reference evidence="2" key="2">
    <citation type="submission" date="2019-01" db="UniProtKB">
        <authorList>
            <consortium name="EnsemblPlants"/>
        </authorList>
    </citation>
    <scope>IDENTIFICATION</scope>
    <source>
        <strain evidence="2">cv. Heinz 1706</strain>
    </source>
</reference>
<name>A0A3Q7FJI4_SOLLC</name>
<feature type="domain" description="Reverse transcriptase Ty1/copia-type" evidence="1">
    <location>
        <begin position="74"/>
        <end position="159"/>
    </location>
</feature>
<dbReference type="PANTHER" id="PTHR11439:SF449">
    <property type="entry name" value="REVERSE TRANSCRIPTASE TY1_COPIA-TYPE DOMAIN-CONTAINING PROTEIN"/>
    <property type="match status" value="1"/>
</dbReference>
<dbReference type="AlphaFoldDB" id="A0A3Q7FJI4"/>
<dbReference type="SUPFAM" id="SSF56672">
    <property type="entry name" value="DNA/RNA polymerases"/>
    <property type="match status" value="1"/>
</dbReference>
<evidence type="ECO:0000313" key="3">
    <source>
        <dbReference type="Proteomes" id="UP000004994"/>
    </source>
</evidence>
<reference evidence="2" key="1">
    <citation type="journal article" date="2012" name="Nature">
        <title>The tomato genome sequence provides insights into fleshy fruit evolution.</title>
        <authorList>
            <consortium name="Tomato Genome Consortium"/>
        </authorList>
    </citation>
    <scope>NUCLEOTIDE SEQUENCE [LARGE SCALE GENOMIC DNA]</scope>
    <source>
        <strain evidence="2">cv. Heinz 1706</strain>
    </source>
</reference>